<evidence type="ECO:0000313" key="1">
    <source>
        <dbReference type="EMBL" id="MBF2708675.1"/>
    </source>
</evidence>
<dbReference type="RefSeq" id="WP_194311927.1">
    <property type="nucleotide sequence ID" value="NZ_JADHEC010000016.1"/>
</dbReference>
<dbReference type="InterPro" id="IPR036526">
    <property type="entry name" value="C-N_Hydrolase_sf"/>
</dbReference>
<proteinExistence type="predicted"/>
<protein>
    <recommendedName>
        <fullName evidence="3">CN hydrolase domain-containing protein</fullName>
    </recommendedName>
</protein>
<keyword evidence="2" id="KW-1185">Reference proteome</keyword>
<organism evidence="1 2">
    <name type="scientific">Flavobacterium soyangense</name>
    <dbReference type="NCBI Taxonomy" id="2023265"/>
    <lineage>
        <taxon>Bacteria</taxon>
        <taxon>Pseudomonadati</taxon>
        <taxon>Bacteroidota</taxon>
        <taxon>Flavobacteriia</taxon>
        <taxon>Flavobacteriales</taxon>
        <taxon>Flavobacteriaceae</taxon>
        <taxon>Flavobacterium</taxon>
    </lineage>
</organism>
<reference evidence="1" key="1">
    <citation type="submission" date="2020-11" db="EMBL/GenBank/DDBJ databases">
        <title>Genome of Flavobacterium soyangense.</title>
        <authorList>
            <person name="Liu Q."/>
            <person name="Xin Y.-H."/>
        </authorList>
    </citation>
    <scope>NUCLEOTIDE SEQUENCE</scope>
    <source>
        <strain evidence="1">CGMCC 1.13493</strain>
    </source>
</reference>
<dbReference type="Proteomes" id="UP000646211">
    <property type="component" value="Unassembled WGS sequence"/>
</dbReference>
<dbReference type="EMBL" id="JADHEC010000016">
    <property type="protein sequence ID" value="MBF2708675.1"/>
    <property type="molecule type" value="Genomic_DNA"/>
</dbReference>
<sequence>MKITVAQTRPIKGDITANIETHNKMINLAVSHKADAIFFHELSLKSYEPELSKELATNQDDTKLDCFQEISNIDAEH</sequence>
<dbReference type="AlphaFoldDB" id="A0A930XUK5"/>
<accession>A0A930XUK5</accession>
<name>A0A930XUK5_9FLAO</name>
<evidence type="ECO:0000313" key="2">
    <source>
        <dbReference type="Proteomes" id="UP000646211"/>
    </source>
</evidence>
<dbReference type="SUPFAM" id="SSF56317">
    <property type="entry name" value="Carbon-nitrogen hydrolase"/>
    <property type="match status" value="1"/>
</dbReference>
<comment type="caution">
    <text evidence="1">The sequence shown here is derived from an EMBL/GenBank/DDBJ whole genome shotgun (WGS) entry which is preliminary data.</text>
</comment>
<evidence type="ECO:0008006" key="3">
    <source>
        <dbReference type="Google" id="ProtNLM"/>
    </source>
</evidence>
<gene>
    <name evidence="1" type="ORF">IR213_08745</name>
</gene>
<dbReference type="Gene3D" id="3.60.110.10">
    <property type="entry name" value="Carbon-nitrogen hydrolase"/>
    <property type="match status" value="1"/>
</dbReference>